<feature type="compositionally biased region" description="Polar residues" evidence="4">
    <location>
        <begin position="224"/>
        <end position="235"/>
    </location>
</feature>
<feature type="region of interest" description="Disordered" evidence="4">
    <location>
        <begin position="131"/>
        <end position="164"/>
    </location>
</feature>
<protein>
    <recommendedName>
        <fullName evidence="7">GON-4-like protein</fullName>
    </recommendedName>
</protein>
<accession>A0AAG5CYX5</accession>
<feature type="compositionally biased region" description="Polar residues" evidence="4">
    <location>
        <begin position="13"/>
        <end position="25"/>
    </location>
</feature>
<dbReference type="GO" id="GO:0006355">
    <property type="term" value="P:regulation of DNA-templated transcription"/>
    <property type="evidence" value="ECO:0007669"/>
    <property type="project" value="TreeGrafter"/>
</dbReference>
<keyword evidence="2" id="KW-0804">Transcription</keyword>
<feature type="compositionally biased region" description="Basic and acidic residues" evidence="4">
    <location>
        <begin position="847"/>
        <end position="862"/>
    </location>
</feature>
<evidence type="ECO:0008006" key="7">
    <source>
        <dbReference type="Google" id="ProtNLM"/>
    </source>
</evidence>
<keyword evidence="1" id="KW-0805">Transcription regulation</keyword>
<feature type="region of interest" description="Disordered" evidence="4">
    <location>
        <begin position="983"/>
        <end position="1013"/>
    </location>
</feature>
<dbReference type="PANTHER" id="PTHR16088">
    <property type="entry name" value="YY1 ASSOCIATED PROTEIN-RELATED"/>
    <property type="match status" value="1"/>
</dbReference>
<feature type="compositionally biased region" description="Basic and acidic residues" evidence="4">
    <location>
        <begin position="49"/>
        <end position="68"/>
    </location>
</feature>
<feature type="region of interest" description="Disordered" evidence="4">
    <location>
        <begin position="847"/>
        <end position="870"/>
    </location>
</feature>
<feature type="compositionally biased region" description="Basic and acidic residues" evidence="4">
    <location>
        <begin position="131"/>
        <end position="140"/>
    </location>
</feature>
<dbReference type="InterPro" id="IPR052435">
    <property type="entry name" value="YY1-Transcr_Regul"/>
</dbReference>
<evidence type="ECO:0000256" key="1">
    <source>
        <dbReference type="ARBA" id="ARBA00023015"/>
    </source>
</evidence>
<keyword evidence="3" id="KW-0539">Nucleus</keyword>
<evidence type="ECO:0000256" key="3">
    <source>
        <dbReference type="ARBA" id="ARBA00023242"/>
    </source>
</evidence>
<dbReference type="Proteomes" id="UP000075880">
    <property type="component" value="Unassembled WGS sequence"/>
</dbReference>
<feature type="compositionally biased region" description="Acidic residues" evidence="4">
    <location>
        <begin position="202"/>
        <end position="223"/>
    </location>
</feature>
<organism evidence="5 6">
    <name type="scientific">Anopheles atroparvus</name>
    <name type="common">European mosquito</name>
    <dbReference type="NCBI Taxonomy" id="41427"/>
    <lineage>
        <taxon>Eukaryota</taxon>
        <taxon>Metazoa</taxon>
        <taxon>Ecdysozoa</taxon>
        <taxon>Arthropoda</taxon>
        <taxon>Hexapoda</taxon>
        <taxon>Insecta</taxon>
        <taxon>Pterygota</taxon>
        <taxon>Neoptera</taxon>
        <taxon>Endopterygota</taxon>
        <taxon>Diptera</taxon>
        <taxon>Nematocera</taxon>
        <taxon>Culicoidea</taxon>
        <taxon>Culicidae</taxon>
        <taxon>Anophelinae</taxon>
        <taxon>Anopheles</taxon>
    </lineage>
</organism>
<evidence type="ECO:0000313" key="6">
    <source>
        <dbReference type="Proteomes" id="UP000075880"/>
    </source>
</evidence>
<evidence type="ECO:0000256" key="4">
    <source>
        <dbReference type="SAM" id="MobiDB-lite"/>
    </source>
</evidence>
<feature type="compositionally biased region" description="Acidic residues" evidence="4">
    <location>
        <begin position="146"/>
        <end position="159"/>
    </location>
</feature>
<proteinExistence type="predicted"/>
<feature type="region of interest" description="Disordered" evidence="4">
    <location>
        <begin position="1"/>
        <end position="83"/>
    </location>
</feature>
<dbReference type="GO" id="GO:0005634">
    <property type="term" value="C:nucleus"/>
    <property type="evidence" value="ECO:0007669"/>
    <property type="project" value="TreeGrafter"/>
</dbReference>
<evidence type="ECO:0000313" key="5">
    <source>
        <dbReference type="EnsemblMetazoa" id="ENSAATROPP004087"/>
    </source>
</evidence>
<feature type="region of interest" description="Disordered" evidence="4">
    <location>
        <begin position="200"/>
        <end position="238"/>
    </location>
</feature>
<feature type="compositionally biased region" description="Low complexity" evidence="4">
    <location>
        <begin position="26"/>
        <end position="40"/>
    </location>
</feature>
<dbReference type="AlphaFoldDB" id="A0AAG5CYX5"/>
<keyword evidence="6" id="KW-1185">Reference proteome</keyword>
<dbReference type="EnsemblMetazoa" id="ENSAATROPT004259">
    <property type="protein sequence ID" value="ENSAATROPP004087"/>
    <property type="gene ID" value="ENSAATROPG003367"/>
</dbReference>
<sequence>MTPEKRRRPVTRASKSPSTPKSQQCSTLTRSSSENSSGELVIDVETDDDTPKHSKPDKDNELKDEKPTRVFRRKRRKMSLPDDADALFDAKFEETIRKSAAKNNLTPICVKKLLKKLVMNDHVFAIVRLKEEEEERKKNSMAENSQEGDDGDDEEDDEDVHTLPKLTRLKAKQLNQTLFPLVPLNAPATDKEVAALIREDLNSDDDDEEYKPGEDDVPSDDDPNTTISDIDSQPRTPATTVAVTGAETETELQYTKDGLFKIPKPRNDSYCSQSEQEQENIALRTRSKLCLTTTDIETLESTFIPPDITTDMYEYDGDMDQAWKDFLEEFTKPLPKDLEDDDDNDPEYVVADKVPLDAEEMRSLKVSKKELNELVSELMEMSNIDEPYLEQALNETINESLSCAQIDCRADMLRTPLPEPSELQPNTAAIQSTCPAITEKLPAIILADHSETIGSQGGNCMDQNVSVLAPHFTSTPRMLTYPLDRTRDARADNTVTEYETNETHNDALPSTSNMQSHERFFIKYSIPDETFPSADNPNEIIKPTISEVKRYRFHTTEVPVKVELSDAALGFTDFQLQLLQQQLRMHVQLNAQHFLQTYAHPLFWETAKTCKDMLEEVEAVCKTKPNILPFNLPSALECCRSWEDELAVVNESNKLFIKCLDEEITVGEQMLHKTNKHYQSELHWRIKEKMVNCKAFMYPALIPHKTFRLSNKGCKQVRFTQGELQLIAFWFERASKEMTDDHNARGPNKIMKKPTNREIINYTIKHFWPNYTWKQLDALVRNRKSIIYPNPLDFFLRNGYAPPFKHVLEHIDVNNVIPLALYQKGILPASWDRFVSSRKMTPIAAQKKESPAWEIKDEHQQPHEPSSYLRETSDATSLLCKIQILPSEESSTASEQVENTPITAINETKCESATSDAVEPSLGDLVTNSGELLLADEPKATNEMHNGVSRKKSFSSSVESVIVECTCICHASIEEIRVRNVPGSVPSRDALTVSRHNGDKNAKQQACQEPTRS</sequence>
<evidence type="ECO:0000256" key="2">
    <source>
        <dbReference type="ARBA" id="ARBA00023163"/>
    </source>
</evidence>
<feature type="compositionally biased region" description="Polar residues" evidence="4">
    <location>
        <begin position="1003"/>
        <end position="1013"/>
    </location>
</feature>
<feature type="compositionally biased region" description="Basic residues" evidence="4">
    <location>
        <begin position="1"/>
        <end position="10"/>
    </location>
</feature>
<dbReference type="PANTHER" id="PTHR16088:SF3">
    <property type="entry name" value="GON-4-LIKE PROTEIN"/>
    <property type="match status" value="1"/>
</dbReference>
<reference evidence="5" key="1">
    <citation type="submission" date="2024-04" db="UniProtKB">
        <authorList>
            <consortium name="EnsemblMetazoa"/>
        </authorList>
    </citation>
    <scope>IDENTIFICATION</scope>
    <source>
        <strain evidence="5">EBRO</strain>
    </source>
</reference>
<dbReference type="GO" id="GO:0003712">
    <property type="term" value="F:transcription coregulator activity"/>
    <property type="evidence" value="ECO:0007669"/>
    <property type="project" value="TreeGrafter"/>
</dbReference>
<feature type="compositionally biased region" description="Basic residues" evidence="4">
    <location>
        <begin position="69"/>
        <end position="78"/>
    </location>
</feature>
<name>A0AAG5CYX5_ANOAO</name>